<accession>A0ABY0FAN1</accession>
<dbReference type="Pfam" id="PF00959">
    <property type="entry name" value="Phage_lysozyme"/>
    <property type="match status" value="1"/>
</dbReference>
<dbReference type="PANTHER" id="PTHR38107">
    <property type="match status" value="1"/>
</dbReference>
<evidence type="ECO:0000313" key="7">
    <source>
        <dbReference type="EMBL" id="RXZ42721.1"/>
    </source>
</evidence>
<dbReference type="InterPro" id="IPR051018">
    <property type="entry name" value="Bacteriophage_GH24"/>
</dbReference>
<comment type="catalytic activity">
    <reaction evidence="1 6">
        <text>Hydrolysis of (1-&gt;4)-beta-linkages between N-acetylmuramic acid and N-acetyl-D-glucosamine residues in a peptidoglycan and between N-acetyl-D-glucosamine residues in chitodextrins.</text>
        <dbReference type="EC" id="3.2.1.17"/>
    </reaction>
</comment>
<keyword evidence="4 6" id="KW-0378">Hydrolase</keyword>
<dbReference type="CDD" id="cd16900">
    <property type="entry name" value="endolysin_R21-like"/>
    <property type="match status" value="1"/>
</dbReference>
<dbReference type="EMBL" id="REGR01000014">
    <property type="protein sequence ID" value="RXZ42721.1"/>
    <property type="molecule type" value="Genomic_DNA"/>
</dbReference>
<dbReference type="InterPro" id="IPR023347">
    <property type="entry name" value="Lysozyme_dom_sf"/>
</dbReference>
<proteinExistence type="inferred from homology"/>
<protein>
    <recommendedName>
        <fullName evidence="6">Lysozyme</fullName>
        <ecNumber evidence="6">3.2.1.17</ecNumber>
    </recommendedName>
</protein>
<evidence type="ECO:0000256" key="5">
    <source>
        <dbReference type="ARBA" id="ARBA00023295"/>
    </source>
</evidence>
<sequence length="156" mass="16470">MPPNLKTKLAVAFGGGALAIAVAVTGHFEGQRTKAYLDPVGIPTICYGSTAGVRIGQTRTPAECDRLLKGELGAALATVNRSVRVPMPDTRRAALASFVYNVGPGSFERSTLLRKLNAGDAVGACNELPRWVYAGGQDLPGLKTRRAAERELCLMS</sequence>
<dbReference type="InterPro" id="IPR023346">
    <property type="entry name" value="Lysozyme-like_dom_sf"/>
</dbReference>
<dbReference type="InterPro" id="IPR034690">
    <property type="entry name" value="Endolysin_T4_type"/>
</dbReference>
<evidence type="ECO:0000256" key="4">
    <source>
        <dbReference type="ARBA" id="ARBA00022801"/>
    </source>
</evidence>
<keyword evidence="3 6" id="KW-0081">Bacteriolytic enzyme</keyword>
<comment type="caution">
    <text evidence="7">The sequence shown here is derived from an EMBL/GenBank/DDBJ whole genome shotgun (WGS) entry which is preliminary data.</text>
</comment>
<dbReference type="PANTHER" id="PTHR38107:SF3">
    <property type="entry name" value="LYSOZYME RRRD-RELATED"/>
    <property type="match status" value="1"/>
</dbReference>
<dbReference type="InterPro" id="IPR043688">
    <property type="entry name" value="SAR_endolysin-like"/>
</dbReference>
<evidence type="ECO:0000256" key="6">
    <source>
        <dbReference type="RuleBase" id="RU003788"/>
    </source>
</evidence>
<dbReference type="Gene3D" id="1.10.530.40">
    <property type="match status" value="1"/>
</dbReference>
<evidence type="ECO:0000256" key="3">
    <source>
        <dbReference type="ARBA" id="ARBA00022638"/>
    </source>
</evidence>
<dbReference type="Proteomes" id="UP000290682">
    <property type="component" value="Unassembled WGS sequence"/>
</dbReference>
<evidence type="ECO:0000313" key="8">
    <source>
        <dbReference type="Proteomes" id="UP000290682"/>
    </source>
</evidence>
<dbReference type="InterPro" id="IPR002196">
    <property type="entry name" value="Glyco_hydro_24"/>
</dbReference>
<evidence type="ECO:0000256" key="2">
    <source>
        <dbReference type="ARBA" id="ARBA00022529"/>
    </source>
</evidence>
<reference evidence="7 8" key="1">
    <citation type="submission" date="2018-10" db="EMBL/GenBank/DDBJ databases">
        <title>Draft genome of Fastidiocella sp. strain 375T, a bacterium isolated from a karstic cave dripping water.</title>
        <authorList>
            <person name="Coelho C."/>
            <person name="Verissimo A."/>
            <person name="Tiago I."/>
        </authorList>
    </citation>
    <scope>NUCLEOTIDE SEQUENCE [LARGE SCALE GENOMIC DNA]</scope>
    <source>
        <strain evidence="7 8">CAVE-375</strain>
    </source>
</reference>
<dbReference type="HAMAP" id="MF_04110">
    <property type="entry name" value="ENDOLYSIN_T4"/>
    <property type="match status" value="1"/>
</dbReference>
<dbReference type="SUPFAM" id="SSF53955">
    <property type="entry name" value="Lysozyme-like"/>
    <property type="match status" value="1"/>
</dbReference>
<keyword evidence="5 6" id="KW-0326">Glycosidase</keyword>
<keyword evidence="8" id="KW-1185">Reference proteome</keyword>
<gene>
    <name evidence="7" type="ORF">EBB06_12580</name>
</gene>
<dbReference type="HAMAP" id="MF_04136">
    <property type="entry name" value="SAR_ENDOLYSIN"/>
    <property type="match status" value="1"/>
</dbReference>
<comment type="similarity">
    <text evidence="6">Belongs to the glycosyl hydrolase 24 family.</text>
</comment>
<keyword evidence="2 6" id="KW-0929">Antimicrobial</keyword>
<evidence type="ECO:0000256" key="1">
    <source>
        <dbReference type="ARBA" id="ARBA00000632"/>
    </source>
</evidence>
<organism evidence="7 8">
    <name type="scientific">Crenobacter cavernae</name>
    <dbReference type="NCBI Taxonomy" id="2290923"/>
    <lineage>
        <taxon>Bacteria</taxon>
        <taxon>Pseudomonadati</taxon>
        <taxon>Pseudomonadota</taxon>
        <taxon>Betaproteobacteria</taxon>
        <taxon>Neisseriales</taxon>
        <taxon>Neisseriaceae</taxon>
        <taxon>Crenobacter</taxon>
    </lineage>
</organism>
<name>A0ABY0FAN1_9NEIS</name>
<dbReference type="EC" id="3.2.1.17" evidence="6"/>
<dbReference type="RefSeq" id="WP_129213510.1">
    <property type="nucleotide sequence ID" value="NZ_REGR01000014.1"/>
</dbReference>